<protein>
    <recommendedName>
        <fullName evidence="3">DhaK domain-containing protein</fullName>
    </recommendedName>
</protein>
<dbReference type="GO" id="GO:0005829">
    <property type="term" value="C:cytosol"/>
    <property type="evidence" value="ECO:0007669"/>
    <property type="project" value="TreeGrafter"/>
</dbReference>
<evidence type="ECO:0000256" key="2">
    <source>
        <dbReference type="ARBA" id="ARBA00048898"/>
    </source>
</evidence>
<proteinExistence type="predicted"/>
<evidence type="ECO:0000313" key="5">
    <source>
        <dbReference type="Proteomes" id="UP000614601"/>
    </source>
</evidence>
<sequence length="358" mass="38818">MNGITPKFTNEIENVVDDHLFGCVATNQEVQWHQVGNNKRVLIRADIDNVKNRQVTLVCGGGSGHEPFAGGFVGPNGLSSAVSGDVFASPSSQQIQDAISSVLSNKGTIVFSNNYTGDRLNFGMAVENLKNLHKNLKLKLYFVDDDVALEGKAGFKTGNRGLAGSVLVLQAAGAFAESGMEFEEICENVEDMIGSLATFGVSLYPCSMPGKSYMFSLPDDELELGLGIHGEPGLERIKVKTAKEIIDIVMPKLVFSNRLKLGQQSEDKIAILLNNLGIVSQMEMNILAKEVLDWIEANTKLKVAALFRGTVSTSLDGHGVSISILRSDRENWLPALCTISPISNFWNVTKPQKLETTL</sequence>
<dbReference type="SUPFAM" id="SSF82549">
    <property type="entry name" value="DAK1/DegV-like"/>
    <property type="match status" value="1"/>
</dbReference>
<dbReference type="GO" id="GO:0019563">
    <property type="term" value="P:glycerol catabolic process"/>
    <property type="evidence" value="ECO:0007669"/>
    <property type="project" value="TreeGrafter"/>
</dbReference>
<evidence type="ECO:0000313" key="4">
    <source>
        <dbReference type="EMBL" id="CAD5222803.1"/>
    </source>
</evidence>
<dbReference type="GO" id="GO:0004371">
    <property type="term" value="F:glycerone kinase activity"/>
    <property type="evidence" value="ECO:0007669"/>
    <property type="project" value="UniProtKB-EC"/>
</dbReference>
<dbReference type="Gene3D" id="3.40.50.10440">
    <property type="entry name" value="Dihydroxyacetone kinase, domain 1"/>
    <property type="match status" value="1"/>
</dbReference>
<name>A0A811L183_9BILA</name>
<feature type="domain" description="DhaK" evidence="3">
    <location>
        <begin position="11"/>
        <end position="346"/>
    </location>
</feature>
<accession>A0A811L183</accession>
<dbReference type="PROSITE" id="PS51481">
    <property type="entry name" value="DHAK"/>
    <property type="match status" value="1"/>
</dbReference>
<reference evidence="4" key="1">
    <citation type="submission" date="2020-09" db="EMBL/GenBank/DDBJ databases">
        <authorList>
            <person name="Kikuchi T."/>
        </authorList>
    </citation>
    <scope>NUCLEOTIDE SEQUENCE</scope>
    <source>
        <strain evidence="4">SH1</strain>
    </source>
</reference>
<dbReference type="InterPro" id="IPR004006">
    <property type="entry name" value="DhaK_dom"/>
</dbReference>
<dbReference type="OrthoDB" id="1724672at2759"/>
<dbReference type="AlphaFoldDB" id="A0A811L183"/>
<dbReference type="Gene3D" id="3.30.1180.20">
    <property type="entry name" value="Dihydroxyacetone kinase, domain 2"/>
    <property type="match status" value="1"/>
</dbReference>
<keyword evidence="5" id="KW-1185">Reference proteome</keyword>
<dbReference type="Proteomes" id="UP000614601">
    <property type="component" value="Unassembled WGS sequence"/>
</dbReference>
<comment type="catalytic activity">
    <reaction evidence="2">
        <text>dihydroxyacetone + ATP = dihydroxyacetone phosphate + ADP + H(+)</text>
        <dbReference type="Rhea" id="RHEA:15773"/>
        <dbReference type="ChEBI" id="CHEBI:15378"/>
        <dbReference type="ChEBI" id="CHEBI:16016"/>
        <dbReference type="ChEBI" id="CHEBI:30616"/>
        <dbReference type="ChEBI" id="CHEBI:57642"/>
        <dbReference type="ChEBI" id="CHEBI:456216"/>
        <dbReference type="EC" id="2.7.1.29"/>
    </reaction>
</comment>
<dbReference type="GO" id="GO:0050354">
    <property type="term" value="F:triokinase activity"/>
    <property type="evidence" value="ECO:0007669"/>
    <property type="project" value="UniProtKB-EC"/>
</dbReference>
<dbReference type="PANTHER" id="PTHR28629">
    <property type="entry name" value="TRIOKINASE/FMN CYCLASE"/>
    <property type="match status" value="1"/>
</dbReference>
<organism evidence="4 5">
    <name type="scientific">Bursaphelenchus okinawaensis</name>
    <dbReference type="NCBI Taxonomy" id="465554"/>
    <lineage>
        <taxon>Eukaryota</taxon>
        <taxon>Metazoa</taxon>
        <taxon>Ecdysozoa</taxon>
        <taxon>Nematoda</taxon>
        <taxon>Chromadorea</taxon>
        <taxon>Rhabditida</taxon>
        <taxon>Tylenchina</taxon>
        <taxon>Tylenchomorpha</taxon>
        <taxon>Aphelenchoidea</taxon>
        <taxon>Aphelenchoididae</taxon>
        <taxon>Bursaphelenchus</taxon>
    </lineage>
</organism>
<dbReference type="Proteomes" id="UP000783686">
    <property type="component" value="Unassembled WGS sequence"/>
</dbReference>
<dbReference type="EMBL" id="CAJFCW020000005">
    <property type="protein sequence ID" value="CAG9116836.1"/>
    <property type="molecule type" value="Genomic_DNA"/>
</dbReference>
<comment type="caution">
    <text evidence="4">The sequence shown here is derived from an EMBL/GenBank/DDBJ whole genome shotgun (WGS) entry which is preliminary data.</text>
</comment>
<evidence type="ECO:0000256" key="1">
    <source>
        <dbReference type="ARBA" id="ARBA00047974"/>
    </source>
</evidence>
<dbReference type="InterPro" id="IPR050861">
    <property type="entry name" value="Dihydroxyacetone_Kinase"/>
</dbReference>
<gene>
    <name evidence="4" type="ORF">BOKJ2_LOCUS9826</name>
</gene>
<dbReference type="Pfam" id="PF02733">
    <property type="entry name" value="Dak1"/>
    <property type="match status" value="1"/>
</dbReference>
<dbReference type="FunFam" id="3.40.50.10440:FF:000001">
    <property type="entry name" value="Dihydroxyacetone kinase, DhaK subunit"/>
    <property type="match status" value="1"/>
</dbReference>
<evidence type="ECO:0000259" key="3">
    <source>
        <dbReference type="PROSITE" id="PS51481"/>
    </source>
</evidence>
<comment type="catalytic activity">
    <reaction evidence="1">
        <text>D-glyceraldehyde + ATP = D-glyceraldehyde 3-phosphate + ADP + H(+)</text>
        <dbReference type="Rhea" id="RHEA:13941"/>
        <dbReference type="ChEBI" id="CHEBI:15378"/>
        <dbReference type="ChEBI" id="CHEBI:17378"/>
        <dbReference type="ChEBI" id="CHEBI:30616"/>
        <dbReference type="ChEBI" id="CHEBI:59776"/>
        <dbReference type="ChEBI" id="CHEBI:456216"/>
        <dbReference type="EC" id="2.7.1.28"/>
    </reaction>
</comment>
<dbReference type="PANTHER" id="PTHR28629:SF4">
    <property type="entry name" value="TRIOKINASE_FMN CYCLASE"/>
    <property type="match status" value="1"/>
</dbReference>
<dbReference type="EMBL" id="CAJFDH010000005">
    <property type="protein sequence ID" value="CAD5222803.1"/>
    <property type="molecule type" value="Genomic_DNA"/>
</dbReference>